<evidence type="ECO:0000313" key="7">
    <source>
        <dbReference type="Proteomes" id="UP000663866"/>
    </source>
</evidence>
<feature type="region of interest" description="Disordered" evidence="1">
    <location>
        <begin position="239"/>
        <end position="286"/>
    </location>
</feature>
<dbReference type="EMBL" id="CAJOBF010000525">
    <property type="protein sequence ID" value="CAF3830906.1"/>
    <property type="molecule type" value="Genomic_DNA"/>
</dbReference>
<evidence type="ECO:0000313" key="5">
    <source>
        <dbReference type="EMBL" id="CAF3994948.1"/>
    </source>
</evidence>
<feature type="compositionally biased region" description="Basic and acidic residues" evidence="1">
    <location>
        <begin position="268"/>
        <end position="278"/>
    </location>
</feature>
<feature type="compositionally biased region" description="Basic residues" evidence="1">
    <location>
        <begin position="353"/>
        <end position="369"/>
    </location>
</feature>
<dbReference type="Proteomes" id="UP000663887">
    <property type="component" value="Unassembled WGS sequence"/>
</dbReference>
<feature type="region of interest" description="Disordered" evidence="1">
    <location>
        <begin position="25"/>
        <end position="46"/>
    </location>
</feature>
<accession>A0A816Y5Z8</accession>
<evidence type="ECO:0000313" key="3">
    <source>
        <dbReference type="EMBL" id="CAF2154771.1"/>
    </source>
</evidence>
<feature type="compositionally biased region" description="Polar residues" evidence="1">
    <location>
        <begin position="370"/>
        <end position="380"/>
    </location>
</feature>
<dbReference type="EMBL" id="CAJNRF010014078">
    <property type="protein sequence ID" value="CAF2154771.1"/>
    <property type="molecule type" value="Genomic_DNA"/>
</dbReference>
<dbReference type="Proteomes" id="UP000663842">
    <property type="component" value="Unassembled WGS sequence"/>
</dbReference>
<evidence type="ECO:0000313" key="2">
    <source>
        <dbReference type="EMBL" id="CAF2093334.1"/>
    </source>
</evidence>
<feature type="region of interest" description="Disordered" evidence="1">
    <location>
        <begin position="341"/>
        <end position="381"/>
    </location>
</feature>
<keyword evidence="7" id="KW-1185">Reference proteome</keyword>
<sequence length="409" mass="46021">MVRSRSETNLNRIFIDLCTSPQARRKYEHERNDQRQHHPPLPTLKTIKSNSCSNIQELQPDSIASSSPSSFENVQDEQNDVLHRTNIEPTPIAQQQEIVKPRELTTTLLVPMQSTGFSIQTTTHPSSPLFETLAISNHTFASLPVEETLPANNVFDVASITDSLNWSNTDREASKFQPTYQRSPSDEIVSLPYNGNIPSKDNNYANNTHNFVPIISRQTTDNSAIDTLSATSTLISYNDDKKRNKPRKSQSFMSSFRRTIFHRRKKHKNDEQNDHDGDSSLNSTMHSDVIPHSLSAEPCVSLSPTSPPKFHRGHSITRSFRNIFRSKGNKKTLDTSNVTIDHHDSISTSTPTPKKRSFFHPFKSGKKRQTNGSANSLTSDDCTRLASARDTPVRANVGRPVTMTKTLVR</sequence>
<proteinExistence type="predicted"/>
<comment type="caution">
    <text evidence="3">The sequence shown here is derived from an EMBL/GenBank/DDBJ whole genome shotgun (WGS) entry which is preliminary data.</text>
</comment>
<name>A0A816Y5Z8_9BILA</name>
<protein>
    <submittedName>
        <fullName evidence="3">Uncharacterized protein</fullName>
    </submittedName>
</protein>
<dbReference type="EMBL" id="CAJOBG010002262">
    <property type="protein sequence ID" value="CAF3994948.1"/>
    <property type="molecule type" value="Genomic_DNA"/>
</dbReference>
<dbReference type="Proteomes" id="UP000663856">
    <property type="component" value="Unassembled WGS sequence"/>
</dbReference>
<evidence type="ECO:0000256" key="1">
    <source>
        <dbReference type="SAM" id="MobiDB-lite"/>
    </source>
</evidence>
<dbReference type="Proteomes" id="UP000663866">
    <property type="component" value="Unassembled WGS sequence"/>
</dbReference>
<dbReference type="EMBL" id="CAJNRG010007307">
    <property type="protein sequence ID" value="CAF2093334.1"/>
    <property type="molecule type" value="Genomic_DNA"/>
</dbReference>
<gene>
    <name evidence="5" type="ORF">OVN521_LOCUS14709</name>
    <name evidence="4" type="ORF">UXM345_LOCUS6594</name>
    <name evidence="3" type="ORF">WKI299_LOCUS31054</name>
    <name evidence="2" type="ORF">XDN619_LOCUS17149</name>
</gene>
<dbReference type="AlphaFoldDB" id="A0A816Y5Z8"/>
<reference evidence="3" key="1">
    <citation type="submission" date="2021-02" db="EMBL/GenBank/DDBJ databases">
        <authorList>
            <person name="Nowell W R."/>
        </authorList>
    </citation>
    <scope>NUCLEOTIDE SEQUENCE</scope>
</reference>
<organism evidence="3 6">
    <name type="scientific">Rotaria magnacalcarata</name>
    <dbReference type="NCBI Taxonomy" id="392030"/>
    <lineage>
        <taxon>Eukaryota</taxon>
        <taxon>Metazoa</taxon>
        <taxon>Spiralia</taxon>
        <taxon>Gnathifera</taxon>
        <taxon>Rotifera</taxon>
        <taxon>Eurotatoria</taxon>
        <taxon>Bdelloidea</taxon>
        <taxon>Philodinida</taxon>
        <taxon>Philodinidae</taxon>
        <taxon>Rotaria</taxon>
    </lineage>
</organism>
<feature type="compositionally biased region" description="Basic and acidic residues" evidence="1">
    <location>
        <begin position="25"/>
        <end position="36"/>
    </location>
</feature>
<evidence type="ECO:0000313" key="4">
    <source>
        <dbReference type="EMBL" id="CAF3830906.1"/>
    </source>
</evidence>
<evidence type="ECO:0000313" key="6">
    <source>
        <dbReference type="Proteomes" id="UP000663856"/>
    </source>
</evidence>